<dbReference type="EMBL" id="QGKV02000759">
    <property type="protein sequence ID" value="KAF3565209.1"/>
    <property type="molecule type" value="Genomic_DNA"/>
</dbReference>
<organism evidence="1 2">
    <name type="scientific">Brassica cretica</name>
    <name type="common">Mustard</name>
    <dbReference type="NCBI Taxonomy" id="69181"/>
    <lineage>
        <taxon>Eukaryota</taxon>
        <taxon>Viridiplantae</taxon>
        <taxon>Streptophyta</taxon>
        <taxon>Embryophyta</taxon>
        <taxon>Tracheophyta</taxon>
        <taxon>Spermatophyta</taxon>
        <taxon>Magnoliopsida</taxon>
        <taxon>eudicotyledons</taxon>
        <taxon>Gunneridae</taxon>
        <taxon>Pentapetalae</taxon>
        <taxon>rosids</taxon>
        <taxon>malvids</taxon>
        <taxon>Brassicales</taxon>
        <taxon>Brassicaceae</taxon>
        <taxon>Brassiceae</taxon>
        <taxon>Brassica</taxon>
    </lineage>
</organism>
<gene>
    <name evidence="1" type="ORF">DY000_02015580</name>
</gene>
<name>A0ABQ7D0N7_BRACR</name>
<keyword evidence="2" id="KW-1185">Reference proteome</keyword>
<proteinExistence type="predicted"/>
<reference evidence="1 2" key="1">
    <citation type="journal article" date="2020" name="BMC Genomics">
        <title>Intraspecific diversification of the crop wild relative Brassica cretica Lam. using demographic model selection.</title>
        <authorList>
            <person name="Kioukis A."/>
            <person name="Michalopoulou V.A."/>
            <person name="Briers L."/>
            <person name="Pirintsos S."/>
            <person name="Studholme D.J."/>
            <person name="Pavlidis P."/>
            <person name="Sarris P.F."/>
        </authorList>
    </citation>
    <scope>NUCLEOTIDE SEQUENCE [LARGE SCALE GENOMIC DNA]</scope>
    <source>
        <strain evidence="2">cv. PFS-1207/04</strain>
    </source>
</reference>
<sequence length="92" mass="10932">MEDEKMNRQYQKSGSDTTLIRLKRITRPDWKGYELRRRTDGMMGRTKVAEWPLIFPNQFVAGCDAPLQQRGDLELLLDMTHKTNRQEEFAWS</sequence>
<evidence type="ECO:0000313" key="1">
    <source>
        <dbReference type="EMBL" id="KAF3565209.1"/>
    </source>
</evidence>
<comment type="caution">
    <text evidence="1">The sequence shown here is derived from an EMBL/GenBank/DDBJ whole genome shotgun (WGS) entry which is preliminary data.</text>
</comment>
<evidence type="ECO:0000313" key="2">
    <source>
        <dbReference type="Proteomes" id="UP000266723"/>
    </source>
</evidence>
<accession>A0ABQ7D0N7</accession>
<dbReference type="Proteomes" id="UP000266723">
    <property type="component" value="Unassembled WGS sequence"/>
</dbReference>
<protein>
    <submittedName>
        <fullName evidence="1">Uncharacterized protein</fullName>
    </submittedName>
</protein>